<dbReference type="CDD" id="cd14820">
    <property type="entry name" value="TRAX"/>
    <property type="match status" value="1"/>
</dbReference>
<dbReference type="Proteomes" id="UP000264006">
    <property type="component" value="Chromosome"/>
</dbReference>
<protein>
    <submittedName>
        <fullName evidence="1">Translin family protein</fullName>
    </submittedName>
</protein>
<dbReference type="SUPFAM" id="SSF74784">
    <property type="entry name" value="Translin"/>
    <property type="match status" value="1"/>
</dbReference>
<evidence type="ECO:0000313" key="1">
    <source>
        <dbReference type="EMBL" id="AXV08654.1"/>
    </source>
</evidence>
<dbReference type="InterPro" id="IPR036081">
    <property type="entry name" value="Translin_sf"/>
</dbReference>
<reference evidence="1 2" key="1">
    <citation type="submission" date="2018-09" db="EMBL/GenBank/DDBJ databases">
        <title>Complete genome sequence of Euzebya sp. DY32-46 isolated from seawater of Pacific Ocean.</title>
        <authorList>
            <person name="Xu L."/>
            <person name="Wu Y.-H."/>
            <person name="Xu X.-W."/>
        </authorList>
    </citation>
    <scope>NUCLEOTIDE SEQUENCE [LARGE SCALE GENOMIC DNA]</scope>
    <source>
        <strain evidence="1 2">DY32-46</strain>
    </source>
</reference>
<dbReference type="Gene3D" id="1.20.58.2140">
    <property type="match status" value="1"/>
</dbReference>
<keyword evidence="2" id="KW-1185">Reference proteome</keyword>
<accession>A0A346Y2F7</accession>
<dbReference type="GO" id="GO:0043565">
    <property type="term" value="F:sequence-specific DNA binding"/>
    <property type="evidence" value="ECO:0007669"/>
    <property type="project" value="InterPro"/>
</dbReference>
<name>A0A346Y2F7_9ACTN</name>
<dbReference type="KEGG" id="euz:DVS28_a3985"/>
<dbReference type="OrthoDB" id="9794476at2"/>
<dbReference type="RefSeq" id="WP_114592969.1">
    <property type="nucleotide sequence ID" value="NZ_CAXIBR010000005.1"/>
</dbReference>
<dbReference type="AlphaFoldDB" id="A0A346Y2F7"/>
<organism evidence="1 2">
    <name type="scientific">Euzebya pacifica</name>
    <dbReference type="NCBI Taxonomy" id="1608957"/>
    <lineage>
        <taxon>Bacteria</taxon>
        <taxon>Bacillati</taxon>
        <taxon>Actinomycetota</taxon>
        <taxon>Nitriliruptoria</taxon>
        <taxon>Euzebyales</taxon>
    </lineage>
</organism>
<evidence type="ECO:0000313" key="2">
    <source>
        <dbReference type="Proteomes" id="UP000264006"/>
    </source>
</evidence>
<sequence>MGYGDHLPEVGALAHARLEARHEAREAALTASRASIRASANAIRAAHRGENDTAGEGVEEAGAHLRIAIEATDGLPMIRWAGFVHDAEKEYAEASCTLAVLSGKPLPGPDDLGVDVTAWLNGVAETVGELRRYLLDQLRHGRMERCEELLATMDDIYSMLVTIDFPDGITSGLRRSTDVARSILERTRGDFTTAHLQERLREALDAHRSDLLDS</sequence>
<proteinExistence type="predicted"/>
<gene>
    <name evidence="1" type="ORF">DVS28_a3985</name>
</gene>
<dbReference type="EMBL" id="CP031165">
    <property type="protein sequence ID" value="AXV08654.1"/>
    <property type="molecule type" value="Genomic_DNA"/>
</dbReference>